<feature type="domain" description="Anti-sigma K factor RskA C-terminal" evidence="12">
    <location>
        <begin position="129"/>
        <end position="271"/>
    </location>
</feature>
<gene>
    <name evidence="13" type="ORF">R3Q15_05060</name>
</gene>
<keyword evidence="5" id="KW-0805">Transcription regulation</keyword>
<comment type="subcellular location">
    <subcellularLocation>
        <location evidence="1">Cell membrane</location>
        <topology evidence="1">Single-pass membrane protein</topology>
    </subcellularLocation>
</comment>
<dbReference type="PANTHER" id="PTHR37461">
    <property type="entry name" value="ANTI-SIGMA-K FACTOR RSKA"/>
    <property type="match status" value="1"/>
</dbReference>
<keyword evidence="4 11" id="KW-1133">Transmembrane helix</keyword>
<protein>
    <recommendedName>
        <fullName evidence="9">Regulator of SigK</fullName>
    </recommendedName>
    <alternativeName>
        <fullName evidence="8">Sigma-K anti-sigma factor RskA</fullName>
    </alternativeName>
</protein>
<evidence type="ECO:0000256" key="8">
    <source>
        <dbReference type="ARBA" id="ARBA00029829"/>
    </source>
</evidence>
<evidence type="ECO:0000256" key="9">
    <source>
        <dbReference type="ARBA" id="ARBA00030803"/>
    </source>
</evidence>
<dbReference type="InterPro" id="IPR041916">
    <property type="entry name" value="Anti_sigma_zinc_sf"/>
</dbReference>
<evidence type="ECO:0000256" key="3">
    <source>
        <dbReference type="ARBA" id="ARBA00022692"/>
    </source>
</evidence>
<keyword evidence="7" id="KW-0804">Transcription</keyword>
<evidence type="ECO:0000256" key="11">
    <source>
        <dbReference type="SAM" id="Phobius"/>
    </source>
</evidence>
<comment type="caution">
    <text evidence="13">The sequence shown here is derived from an EMBL/GenBank/DDBJ whole genome shotgun (WGS) entry which is preliminary data.</text>
</comment>
<dbReference type="Pfam" id="PF10099">
    <property type="entry name" value="RskA_C"/>
    <property type="match status" value="1"/>
</dbReference>
<accession>A0AAE4U0E7</accession>
<keyword evidence="6 11" id="KW-0472">Membrane</keyword>
<keyword evidence="3 11" id="KW-0812">Transmembrane</keyword>
<evidence type="ECO:0000256" key="6">
    <source>
        <dbReference type="ARBA" id="ARBA00023136"/>
    </source>
</evidence>
<dbReference type="Proteomes" id="UP001185922">
    <property type="component" value="Unassembled WGS sequence"/>
</dbReference>
<reference evidence="13" key="1">
    <citation type="submission" date="2023-10" db="EMBL/GenBank/DDBJ databases">
        <title>Development of a sustainable strategy for remediation of hydrocarbon-contaminated territories based on the waste exchange concept.</title>
        <authorList>
            <person name="Krivoruchko A."/>
        </authorList>
    </citation>
    <scope>NUCLEOTIDE SEQUENCE</scope>
    <source>
        <strain evidence="13">IEGM 1279</strain>
    </source>
</reference>
<sequence length="278" mass="28670">MSELTMTRTDADPDDGMSAWLDDHIELYAVSALTPEETLRAERELAALPAAKRSSYEARIVEIHTAMAGFASTYALEAPSDLRRRVLSHIFDGTARFGSSPSAQTATPEPVDRHRQRTTQGTRRKTAVLAAAAVTVAVALGAGVLIGRTTAPEPSPSATAVGGGQQEVLGVLAAGDSTVTAETLADGHGTITVIASETVGRAVTLIRNQGRPISPDSAFQLWLVGGAENPVPAGLIPGGDTEPVVVDGLGDAKVLAVTIEPASGSAQPTTPILVQVPL</sequence>
<evidence type="ECO:0000256" key="1">
    <source>
        <dbReference type="ARBA" id="ARBA00004162"/>
    </source>
</evidence>
<dbReference type="AlphaFoldDB" id="A0AAE4U0E7"/>
<dbReference type="InterPro" id="IPR018764">
    <property type="entry name" value="RskA_C"/>
</dbReference>
<evidence type="ECO:0000256" key="7">
    <source>
        <dbReference type="ARBA" id="ARBA00023163"/>
    </source>
</evidence>
<evidence type="ECO:0000256" key="10">
    <source>
        <dbReference type="SAM" id="MobiDB-lite"/>
    </source>
</evidence>
<dbReference type="EMBL" id="JAWLKH010000003">
    <property type="protein sequence ID" value="MDV6311269.1"/>
    <property type="molecule type" value="Genomic_DNA"/>
</dbReference>
<proteinExistence type="predicted"/>
<evidence type="ECO:0000256" key="5">
    <source>
        <dbReference type="ARBA" id="ARBA00023015"/>
    </source>
</evidence>
<evidence type="ECO:0000313" key="13">
    <source>
        <dbReference type="EMBL" id="MDV6311269.1"/>
    </source>
</evidence>
<dbReference type="PANTHER" id="PTHR37461:SF1">
    <property type="entry name" value="ANTI-SIGMA-K FACTOR RSKA"/>
    <property type="match status" value="1"/>
</dbReference>
<dbReference type="GO" id="GO:0006417">
    <property type="term" value="P:regulation of translation"/>
    <property type="evidence" value="ECO:0007669"/>
    <property type="project" value="TreeGrafter"/>
</dbReference>
<evidence type="ECO:0000256" key="4">
    <source>
        <dbReference type="ARBA" id="ARBA00022989"/>
    </source>
</evidence>
<feature type="region of interest" description="Disordered" evidence="10">
    <location>
        <begin position="97"/>
        <end position="122"/>
    </location>
</feature>
<feature type="transmembrane region" description="Helical" evidence="11">
    <location>
        <begin position="127"/>
        <end position="147"/>
    </location>
</feature>
<dbReference type="GO" id="GO:0005886">
    <property type="term" value="C:plasma membrane"/>
    <property type="evidence" value="ECO:0007669"/>
    <property type="project" value="UniProtKB-SubCell"/>
</dbReference>
<dbReference type="GO" id="GO:0016989">
    <property type="term" value="F:sigma factor antagonist activity"/>
    <property type="evidence" value="ECO:0007669"/>
    <property type="project" value="TreeGrafter"/>
</dbReference>
<keyword evidence="2" id="KW-1003">Cell membrane</keyword>
<evidence type="ECO:0000313" key="14">
    <source>
        <dbReference type="Proteomes" id="UP001185922"/>
    </source>
</evidence>
<dbReference type="Gene3D" id="1.10.10.1320">
    <property type="entry name" value="Anti-sigma factor, zinc-finger domain"/>
    <property type="match status" value="1"/>
</dbReference>
<dbReference type="RefSeq" id="WP_317510229.1">
    <property type="nucleotide sequence ID" value="NZ_JAWLKH010000003.1"/>
</dbReference>
<name>A0AAE4U0E7_9ACTN</name>
<dbReference type="InterPro" id="IPR051474">
    <property type="entry name" value="Anti-sigma-K/W_factor"/>
</dbReference>
<feature type="compositionally biased region" description="Polar residues" evidence="10">
    <location>
        <begin position="97"/>
        <end position="107"/>
    </location>
</feature>
<evidence type="ECO:0000259" key="12">
    <source>
        <dbReference type="Pfam" id="PF10099"/>
    </source>
</evidence>
<organism evidence="13 14">
    <name type="scientific">Gordonia amicalis</name>
    <dbReference type="NCBI Taxonomy" id="89053"/>
    <lineage>
        <taxon>Bacteria</taxon>
        <taxon>Bacillati</taxon>
        <taxon>Actinomycetota</taxon>
        <taxon>Actinomycetes</taxon>
        <taxon>Mycobacteriales</taxon>
        <taxon>Gordoniaceae</taxon>
        <taxon>Gordonia</taxon>
    </lineage>
</organism>
<evidence type="ECO:0000256" key="2">
    <source>
        <dbReference type="ARBA" id="ARBA00022475"/>
    </source>
</evidence>